<dbReference type="PRINTS" id="PR01035">
    <property type="entry name" value="TCRTETA"/>
</dbReference>
<keyword evidence="5" id="KW-1003">Cell membrane</keyword>
<comment type="similarity">
    <text evidence="3">Belongs to the major facilitator superfamily. TCR/Tet family.</text>
</comment>
<dbReference type="GO" id="GO:0005886">
    <property type="term" value="C:plasma membrane"/>
    <property type="evidence" value="ECO:0007669"/>
    <property type="project" value="UniProtKB-SubCell"/>
</dbReference>
<protein>
    <submittedName>
        <fullName evidence="12">TetA</fullName>
    </submittedName>
</protein>
<comment type="function">
    <text evidence="1">Resistance to tetracycline by an active tetracycline efflux. This is an energy-dependent process that decreases the accumulation of the antibiotic in whole cells. This protein functions as a metal-tetracycline/H(+) antiporter.</text>
</comment>
<evidence type="ECO:0000256" key="5">
    <source>
        <dbReference type="ARBA" id="ARBA00022475"/>
    </source>
</evidence>
<dbReference type="InterPro" id="IPR011701">
    <property type="entry name" value="MFS"/>
</dbReference>
<dbReference type="InterPro" id="IPR005829">
    <property type="entry name" value="Sugar_transporter_CS"/>
</dbReference>
<dbReference type="InterPro" id="IPR020846">
    <property type="entry name" value="MFS_dom"/>
</dbReference>
<evidence type="ECO:0000313" key="12">
    <source>
        <dbReference type="EMBL" id="AKN19377.1"/>
    </source>
</evidence>
<evidence type="ECO:0000256" key="8">
    <source>
        <dbReference type="ARBA" id="ARBA00022989"/>
    </source>
</evidence>
<dbReference type="SUPFAM" id="SSF103473">
    <property type="entry name" value="MFS general substrate transporter"/>
    <property type="match status" value="1"/>
</dbReference>
<evidence type="ECO:0000256" key="10">
    <source>
        <dbReference type="SAM" id="Phobius"/>
    </source>
</evidence>
<dbReference type="PROSITE" id="PS00216">
    <property type="entry name" value="SUGAR_TRANSPORT_1"/>
    <property type="match status" value="1"/>
</dbReference>
<evidence type="ECO:0000256" key="1">
    <source>
        <dbReference type="ARBA" id="ARBA00003279"/>
    </source>
</evidence>
<comment type="subcellular location">
    <subcellularLocation>
        <location evidence="2">Cell inner membrane</location>
        <topology evidence="2">Multi-pass membrane protein</topology>
    </subcellularLocation>
</comment>
<dbReference type="Pfam" id="PF07690">
    <property type="entry name" value="MFS_1"/>
    <property type="match status" value="1"/>
</dbReference>
<keyword evidence="9 10" id="KW-0472">Membrane</keyword>
<feature type="transmembrane region" description="Helical" evidence="10">
    <location>
        <begin position="310"/>
        <end position="328"/>
    </location>
</feature>
<keyword evidence="7 10" id="KW-0812">Transmembrane</keyword>
<keyword evidence="8 10" id="KW-1133">Transmembrane helix</keyword>
<evidence type="ECO:0000259" key="11">
    <source>
        <dbReference type="PROSITE" id="PS50850"/>
    </source>
</evidence>
<feature type="transmembrane region" description="Helical" evidence="10">
    <location>
        <begin position="194"/>
        <end position="213"/>
    </location>
</feature>
<dbReference type="PANTHER" id="PTHR23504">
    <property type="entry name" value="MAJOR FACILITATOR SUPERFAMILY DOMAIN-CONTAINING PROTEIN 10"/>
    <property type="match status" value="1"/>
</dbReference>
<keyword evidence="12" id="KW-0614">Plasmid</keyword>
<dbReference type="EMBL" id="KR091911">
    <property type="protein sequence ID" value="AKN19377.1"/>
    <property type="molecule type" value="Genomic_DNA"/>
</dbReference>
<dbReference type="CDD" id="cd17388">
    <property type="entry name" value="MFS_TetA"/>
    <property type="match status" value="1"/>
</dbReference>
<feature type="transmembrane region" description="Helical" evidence="10">
    <location>
        <begin position="164"/>
        <end position="188"/>
    </location>
</feature>
<keyword evidence="4" id="KW-0813">Transport</keyword>
<evidence type="ECO:0000256" key="6">
    <source>
        <dbReference type="ARBA" id="ARBA00022519"/>
    </source>
</evidence>
<feature type="transmembrane region" description="Helical" evidence="10">
    <location>
        <begin position="106"/>
        <end position="129"/>
    </location>
</feature>
<dbReference type="GO" id="GO:0022857">
    <property type="term" value="F:transmembrane transporter activity"/>
    <property type="evidence" value="ECO:0007669"/>
    <property type="project" value="InterPro"/>
</dbReference>
<dbReference type="InterPro" id="IPR036259">
    <property type="entry name" value="MFS_trans_sf"/>
</dbReference>
<evidence type="ECO:0000256" key="3">
    <source>
        <dbReference type="ARBA" id="ARBA00007520"/>
    </source>
</evidence>
<feature type="transmembrane region" description="Helical" evidence="10">
    <location>
        <begin position="334"/>
        <end position="355"/>
    </location>
</feature>
<accession>A0A0H3YDF0</accession>
<name>A0A0H3YDF0_SALET</name>
<dbReference type="AlphaFoldDB" id="A0A0H3YDF0"/>
<dbReference type="PANTHER" id="PTHR23504:SF15">
    <property type="entry name" value="MAJOR FACILITATOR SUPERFAMILY (MFS) PROFILE DOMAIN-CONTAINING PROTEIN"/>
    <property type="match status" value="1"/>
</dbReference>
<dbReference type="NCBIfam" id="NF012174">
    <property type="entry name" value="tet_MFS_A_B_C_D"/>
    <property type="match status" value="1"/>
</dbReference>
<reference evidence="12" key="1">
    <citation type="journal article" date="2015" name="Antimicrob. Agents Chemother.">
        <title>IncA/C Plasmid Carrying blaNDM-1, blaCMY-16, and fosA3 in a Salmonella enterica Serovar Corvallis Strain Isolated from a Migratory Wild Bird in Germany.</title>
        <authorList>
            <person name="Villa L."/>
            <person name="Guerra B."/>
            <person name="Schmoger S."/>
            <person name="Fischer J."/>
            <person name="Helmuth R."/>
            <person name="Zong Z."/>
            <person name="Garcia-Fernandez A."/>
            <person name="Carattoli A."/>
        </authorList>
    </citation>
    <scope>NUCLEOTIDE SEQUENCE</scope>
    <source>
        <strain evidence="12">RH-1238</strain>
        <plasmid evidence="12">pRH-1238</plasmid>
    </source>
</reference>
<sequence length="459" mass="49402">MTDKHNMSTNLSVIKNPRVQSDQRRLVRRPDVKPNRPLIVILSTVALDAVGIGLIMPVLPGLLRDLVHSNDVTAHYGILLALYALMQFACAPVLGALSDRFGRRPVLLVSLAGAAVDYAIMATAPFLWVLYIGRIVAGITGATGAVAGAYIADITDGDERARHFGFMSACFGFGMVAGPVLGGLMGGFSPHAPFFAAAALNGLNFLTGCFLLPESHKGERRPLRREALNPLASFRWARGMTVVAALMAVFFIMQLVGQVPAALWVIFGEDRFHWDATTIGISLAAFGILHSLAQAMITGPVAARLGERRALMLGMIADGTGYILLAFATRGWMAFPIMVLLASGGIGMPALQAMLSRQVDEERQGQLQGKLTAAWQNVKRMTRKTQRPPIPEKRRVLKDSPAATAMSNLPGHRIKITILLPDTVSTVRIVIPTRWTKTAWNARTTPSAIMGVGITAPAN</sequence>
<evidence type="ECO:0000256" key="4">
    <source>
        <dbReference type="ARBA" id="ARBA00022448"/>
    </source>
</evidence>
<feature type="transmembrane region" description="Helical" evidence="10">
    <location>
        <begin position="74"/>
        <end position="94"/>
    </location>
</feature>
<organism evidence="12">
    <name type="scientific">Salmonella enterica subsp. enterica serovar Corvallis</name>
    <dbReference type="NCBI Taxonomy" id="593905"/>
    <lineage>
        <taxon>Bacteria</taxon>
        <taxon>Pseudomonadati</taxon>
        <taxon>Pseudomonadota</taxon>
        <taxon>Gammaproteobacteria</taxon>
        <taxon>Enterobacterales</taxon>
        <taxon>Enterobacteriaceae</taxon>
        <taxon>Salmonella</taxon>
    </lineage>
</organism>
<dbReference type="Gene3D" id="1.20.1250.20">
    <property type="entry name" value="MFS general substrate transporter like domains"/>
    <property type="match status" value="1"/>
</dbReference>
<feature type="transmembrane region" description="Helical" evidence="10">
    <location>
        <begin position="135"/>
        <end position="152"/>
    </location>
</feature>
<evidence type="ECO:0000256" key="7">
    <source>
        <dbReference type="ARBA" id="ARBA00022692"/>
    </source>
</evidence>
<feature type="transmembrane region" description="Helical" evidence="10">
    <location>
        <begin position="38"/>
        <end position="62"/>
    </location>
</feature>
<feature type="transmembrane region" description="Helical" evidence="10">
    <location>
        <begin position="276"/>
        <end position="298"/>
    </location>
</feature>
<evidence type="ECO:0000256" key="2">
    <source>
        <dbReference type="ARBA" id="ARBA00004429"/>
    </source>
</evidence>
<evidence type="ECO:0000256" key="9">
    <source>
        <dbReference type="ARBA" id="ARBA00023136"/>
    </source>
</evidence>
<keyword evidence="6" id="KW-0997">Cell inner membrane</keyword>
<proteinExistence type="inferred from homology"/>
<feature type="transmembrane region" description="Helical" evidence="10">
    <location>
        <begin position="234"/>
        <end position="256"/>
    </location>
</feature>
<feature type="domain" description="Major facilitator superfamily (MFS) profile" evidence="11">
    <location>
        <begin position="37"/>
        <end position="459"/>
    </location>
</feature>
<dbReference type="PROSITE" id="PS50850">
    <property type="entry name" value="MFS"/>
    <property type="match status" value="1"/>
</dbReference>
<dbReference type="InterPro" id="IPR001958">
    <property type="entry name" value="Tet-R_TetA/multi-R_MdtG-like"/>
</dbReference>
<geneLocation type="plasmid" evidence="12">
    <name>pRH-1238</name>
</geneLocation>